<sequence>MNSAGACVGCMYVKKGKEFKEDGPVILTTGGFGADFSDTSLVCPKHKQQRTTTSTITTNSNKTTTTATTMLRTLLCWPSTGPTSCTCPGMPQITCFKSQQQANNNM</sequence>
<dbReference type="EMBL" id="CAJNNW010026272">
    <property type="protein sequence ID" value="CAE8684107.1"/>
    <property type="molecule type" value="Genomic_DNA"/>
</dbReference>
<gene>
    <name evidence="1" type="ORF">PGLA2088_LOCUS23809</name>
</gene>
<name>A0A813JVV9_POLGL</name>
<reference evidence="1" key="1">
    <citation type="submission" date="2021-02" db="EMBL/GenBank/DDBJ databases">
        <authorList>
            <person name="Dougan E. K."/>
            <person name="Rhodes N."/>
            <person name="Thang M."/>
            <person name="Chan C."/>
        </authorList>
    </citation>
    <scope>NUCLEOTIDE SEQUENCE</scope>
</reference>
<comment type="caution">
    <text evidence="1">The sequence shown here is derived from an EMBL/GenBank/DDBJ whole genome shotgun (WGS) entry which is preliminary data.</text>
</comment>
<protein>
    <submittedName>
        <fullName evidence="1">Uncharacterized protein</fullName>
    </submittedName>
</protein>
<dbReference type="AlphaFoldDB" id="A0A813JVV9"/>
<accession>A0A813JVV9</accession>
<evidence type="ECO:0000313" key="2">
    <source>
        <dbReference type="Proteomes" id="UP000626109"/>
    </source>
</evidence>
<evidence type="ECO:0000313" key="1">
    <source>
        <dbReference type="EMBL" id="CAE8684107.1"/>
    </source>
</evidence>
<organism evidence="1 2">
    <name type="scientific">Polarella glacialis</name>
    <name type="common">Dinoflagellate</name>
    <dbReference type="NCBI Taxonomy" id="89957"/>
    <lineage>
        <taxon>Eukaryota</taxon>
        <taxon>Sar</taxon>
        <taxon>Alveolata</taxon>
        <taxon>Dinophyceae</taxon>
        <taxon>Suessiales</taxon>
        <taxon>Suessiaceae</taxon>
        <taxon>Polarella</taxon>
    </lineage>
</organism>
<proteinExistence type="predicted"/>
<dbReference type="Proteomes" id="UP000626109">
    <property type="component" value="Unassembled WGS sequence"/>
</dbReference>